<reference evidence="4 5" key="1">
    <citation type="submission" date="2020-11" db="EMBL/GenBank/DDBJ databases">
        <authorList>
            <person name="Sun Q."/>
        </authorList>
    </citation>
    <scope>NUCLEOTIDE SEQUENCE [LARGE SCALE GENOMIC DNA]</scope>
    <source>
        <strain evidence="4 5">P8398</strain>
    </source>
</reference>
<evidence type="ECO:0000259" key="3">
    <source>
        <dbReference type="Pfam" id="PF13524"/>
    </source>
</evidence>
<dbReference type="Gene3D" id="3.90.550.10">
    <property type="entry name" value="Spore Coat Polysaccharide Biosynthesis Protein SpsA, Chain A"/>
    <property type="match status" value="1"/>
</dbReference>
<feature type="region of interest" description="Disordered" evidence="1">
    <location>
        <begin position="1"/>
        <end position="32"/>
    </location>
</feature>
<dbReference type="Gene3D" id="3.40.50.2000">
    <property type="entry name" value="Glycogen Phosphorylase B"/>
    <property type="match status" value="1"/>
</dbReference>
<gene>
    <name evidence="4" type="ORF">IV454_29380</name>
</gene>
<dbReference type="InterPro" id="IPR029044">
    <property type="entry name" value="Nucleotide-diphossugar_trans"/>
</dbReference>
<dbReference type="SUPFAM" id="SSF53756">
    <property type="entry name" value="UDP-Glycosyltransferase/glycogen phosphorylase"/>
    <property type="match status" value="2"/>
</dbReference>
<organism evidence="4 5">
    <name type="scientific">Massilia antarctica</name>
    <dbReference type="NCBI Taxonomy" id="2765360"/>
    <lineage>
        <taxon>Bacteria</taxon>
        <taxon>Pseudomonadati</taxon>
        <taxon>Pseudomonadota</taxon>
        <taxon>Betaproteobacteria</taxon>
        <taxon>Burkholderiales</taxon>
        <taxon>Oxalobacteraceae</taxon>
        <taxon>Telluria group</taxon>
        <taxon>Massilia</taxon>
    </lineage>
</organism>
<accession>A0AA48WDC6</accession>
<dbReference type="InterPro" id="IPR055259">
    <property type="entry name" value="YkvP/CgeB_Glyco_trans-like"/>
</dbReference>
<dbReference type="Pfam" id="PF13524">
    <property type="entry name" value="Glyco_trans_1_2"/>
    <property type="match status" value="2"/>
</dbReference>
<dbReference type="RefSeq" id="WP_206089177.1">
    <property type="nucleotide sequence ID" value="NZ_CP065053.1"/>
</dbReference>
<evidence type="ECO:0000259" key="2">
    <source>
        <dbReference type="Pfam" id="PF00535"/>
    </source>
</evidence>
<sequence>MDLHNNAPAGHADAADDAADDAPDEARDETQDKAAERLIRGRIERIDASGVSGWCLDLNCPQEQLALEFRAGGKPVGFTTCGVWRDDLGAEGIDPGRVGFHWPLPRHLPQLALDTLEAWVFETPVRLERAAAHGAHLARAARQAGAIVIERVESCGIAGVLHGADPARAVTVELHADGVLAATHTASAPTHAFVLALPDALFDGQPHRLVVRAPELDAELALTPAQSVFQAYQGGSWHTRNGILYGWIDPQRLPGGAAELRVDDGARSLGKMPVDAAALVNGAFSFKFEMPFSVYDGAHHEIAINLQGTRYRLCAQGGALSLAWCNSVIGRVDLRDTNGICGWALDTADSGAVLTVGLYQGEQLLAQTTTQMARSDVNKLFKSEGRHGFELLFPAALYDRQARQITVRVNGMPLNLRLEHDVPLLLSEEQLALIAPADRYQGFVEQLTTGAIMGWAWDRKNPALPVHVAIHVDDELLDVVQANRFNARLRSDNRHGHHVFLVKFPTRLMNGSKRRIRAVIVEGNLEIKQNDDTLLFPLVDHGGRQIRPLPDGHYAHSVPPRLWQGGRARAPAVATESATPLISIIVLNWNGATILRDYLDSMLRIDWLHSYELLLVDHGSTDASLQVAAEYAARLPLRVLARGVNFSFSASNNYAAAQARGPYLVFANNDLVMLHDCLAPMRAHLDDERVGAVGLKLLEPLVNGADSWRFITHHQGVQFKTDQLPGKGGRYYAPMEVGEQAHADLAGCYDLPAATGALLMCRSEDFRAVGGFHEGYVYGMEDVDLCLALRLKLGKAILCDTAVVALHNRSATRDAKILAGSQQKVYSAKVHANNRRLYIERYGRDLTRTILRALVEGDSLWRPAPLRVTIAVTATDISTAAGDFFTALEFGEALQRLYGWEVMFVNNQIHQLPGTDVLVAMRHDYAIDKISEANPGLVTVAWVRNRVDQWLDSPQFQAYQLIFASSHKAIEHIKAATGIDATLLPIATNAARFRPMAAAVEHASDVTFTGSYWGAEREAIGLQDLAREPYRFAIYGHGWQERPDWKANWRGAVPYAALPQIYNSAKIVLDDSHPVTRDWNSLNSRVFDAIASGKLVLTNCSGGAAELFPDLLPSFDTDQQLQALLRHFLRHDDEREALAARLHREVLDKHTYDQRAATFRQCLRGLLDQSLRFAIKIGVPSMKEREQWGDYHFALGIKRALERRGHVARIDILPDWYGGLCASDDVVIVLRGLSQYQPQPTTINLAWLISHPDEVTVTELQQYHHVFVASDSFAAWLGERMGDQVSPLLQCTDPALFYPERDAELEVPEVIFVGNSRGQLREVVQYALAGGVDFKVYGGLWEGILPPHQVPQTYIANARLRHYYSGARVVLNDHWSDMRSQGFLSNRLFDAGACGATIVTDEMQACRALFGDALHYYSTPQNLAAEVARLRRARTGPDQAGERLRELIVNHHTFQHRVDAILQVLARLSPQMAAGALAGAVAAVHPSTGVEA</sequence>
<name>A0AA48WDC6_9BURK</name>
<proteinExistence type="predicted"/>
<dbReference type="EMBL" id="CP065053">
    <property type="protein sequence ID" value="QPI49499.1"/>
    <property type="molecule type" value="Genomic_DNA"/>
</dbReference>
<evidence type="ECO:0000313" key="5">
    <source>
        <dbReference type="Proteomes" id="UP000662888"/>
    </source>
</evidence>
<dbReference type="Pfam" id="PF00535">
    <property type="entry name" value="Glycos_transf_2"/>
    <property type="match status" value="1"/>
</dbReference>
<dbReference type="PANTHER" id="PTHR43179:SF7">
    <property type="entry name" value="RHAMNOSYLTRANSFERASE WBBL"/>
    <property type="match status" value="1"/>
</dbReference>
<feature type="domain" description="Spore protein YkvP/CgeB glycosyl transferase-like" evidence="3">
    <location>
        <begin position="1329"/>
        <end position="1463"/>
    </location>
</feature>
<dbReference type="PANTHER" id="PTHR43179">
    <property type="entry name" value="RHAMNOSYLTRANSFERASE WBBL"/>
    <property type="match status" value="1"/>
</dbReference>
<feature type="domain" description="Spore protein YkvP/CgeB glycosyl transferase-like" evidence="3">
    <location>
        <begin position="1022"/>
        <end position="1159"/>
    </location>
</feature>
<dbReference type="Proteomes" id="UP000662888">
    <property type="component" value="Chromosome"/>
</dbReference>
<dbReference type="InterPro" id="IPR001173">
    <property type="entry name" value="Glyco_trans_2-like"/>
</dbReference>
<evidence type="ECO:0000256" key="1">
    <source>
        <dbReference type="SAM" id="MobiDB-lite"/>
    </source>
</evidence>
<feature type="domain" description="Glycosyltransferase 2-like" evidence="2">
    <location>
        <begin position="583"/>
        <end position="708"/>
    </location>
</feature>
<keyword evidence="5" id="KW-1185">Reference proteome</keyword>
<protein>
    <submittedName>
        <fullName evidence="4">Glycosyltransferase</fullName>
    </submittedName>
</protein>
<evidence type="ECO:0000313" key="4">
    <source>
        <dbReference type="EMBL" id="QPI49499.1"/>
    </source>
</evidence>
<dbReference type="SUPFAM" id="SSF53448">
    <property type="entry name" value="Nucleotide-diphospho-sugar transferases"/>
    <property type="match status" value="1"/>
</dbReference>